<keyword evidence="3" id="KW-1185">Reference proteome</keyword>
<evidence type="ECO:0008006" key="4">
    <source>
        <dbReference type="Google" id="ProtNLM"/>
    </source>
</evidence>
<sequence>MGRHERRRKIRQSYKDSDEEVEQESSFESVTNREANVKEVVALAKEVEQEHAYESIDEVEVRVTSRSVSASIYRESLGLDYDEEDGPIYNLHCEPSLLNIIVGLKFGETEQFKFVETTSCIKWNISTSKKKRVVCRGKCGWYVFVS</sequence>
<protein>
    <recommendedName>
        <fullName evidence="4">Transposase MuDR plant domain-containing protein</fullName>
    </recommendedName>
</protein>
<dbReference type="Proteomes" id="UP001497516">
    <property type="component" value="Chromosome 5"/>
</dbReference>
<name>A0AAV2EW11_9ROSI</name>
<feature type="region of interest" description="Disordered" evidence="1">
    <location>
        <begin position="1"/>
        <end position="30"/>
    </location>
</feature>
<feature type="compositionally biased region" description="Basic residues" evidence="1">
    <location>
        <begin position="1"/>
        <end position="12"/>
    </location>
</feature>
<dbReference type="AlphaFoldDB" id="A0AAV2EW11"/>
<accession>A0AAV2EW11</accession>
<evidence type="ECO:0000256" key="1">
    <source>
        <dbReference type="SAM" id="MobiDB-lite"/>
    </source>
</evidence>
<organism evidence="2 3">
    <name type="scientific">Linum trigynum</name>
    <dbReference type="NCBI Taxonomy" id="586398"/>
    <lineage>
        <taxon>Eukaryota</taxon>
        <taxon>Viridiplantae</taxon>
        <taxon>Streptophyta</taxon>
        <taxon>Embryophyta</taxon>
        <taxon>Tracheophyta</taxon>
        <taxon>Spermatophyta</taxon>
        <taxon>Magnoliopsida</taxon>
        <taxon>eudicotyledons</taxon>
        <taxon>Gunneridae</taxon>
        <taxon>Pentapetalae</taxon>
        <taxon>rosids</taxon>
        <taxon>fabids</taxon>
        <taxon>Malpighiales</taxon>
        <taxon>Linaceae</taxon>
        <taxon>Linum</taxon>
    </lineage>
</organism>
<dbReference type="EMBL" id="OZ034818">
    <property type="protein sequence ID" value="CAL1390079.1"/>
    <property type="molecule type" value="Genomic_DNA"/>
</dbReference>
<evidence type="ECO:0000313" key="3">
    <source>
        <dbReference type="Proteomes" id="UP001497516"/>
    </source>
</evidence>
<proteinExistence type="predicted"/>
<gene>
    <name evidence="2" type="ORF">LTRI10_LOCUS30888</name>
</gene>
<reference evidence="2 3" key="1">
    <citation type="submission" date="2024-04" db="EMBL/GenBank/DDBJ databases">
        <authorList>
            <person name="Fracassetti M."/>
        </authorList>
    </citation>
    <scope>NUCLEOTIDE SEQUENCE [LARGE SCALE GENOMIC DNA]</scope>
</reference>
<evidence type="ECO:0000313" key="2">
    <source>
        <dbReference type="EMBL" id="CAL1390079.1"/>
    </source>
</evidence>